<gene>
    <name evidence="1" type="ORF">B0T15DRAFT_266760</name>
</gene>
<name>A0AAJ0LZA6_9PEZI</name>
<reference evidence="1" key="1">
    <citation type="journal article" date="2023" name="Mol. Phylogenet. Evol.">
        <title>Genome-scale phylogeny and comparative genomics of the fungal order Sordariales.</title>
        <authorList>
            <person name="Hensen N."/>
            <person name="Bonometti L."/>
            <person name="Westerberg I."/>
            <person name="Brannstrom I.O."/>
            <person name="Guillou S."/>
            <person name="Cros-Aarteil S."/>
            <person name="Calhoun S."/>
            <person name="Haridas S."/>
            <person name="Kuo A."/>
            <person name="Mondo S."/>
            <person name="Pangilinan J."/>
            <person name="Riley R."/>
            <person name="LaButti K."/>
            <person name="Andreopoulos B."/>
            <person name="Lipzen A."/>
            <person name="Chen C."/>
            <person name="Yan M."/>
            <person name="Daum C."/>
            <person name="Ng V."/>
            <person name="Clum A."/>
            <person name="Steindorff A."/>
            <person name="Ohm R.A."/>
            <person name="Martin F."/>
            <person name="Silar P."/>
            <person name="Natvig D.O."/>
            <person name="Lalanne C."/>
            <person name="Gautier V."/>
            <person name="Ament-Velasquez S.L."/>
            <person name="Kruys A."/>
            <person name="Hutchinson M.I."/>
            <person name="Powell A.J."/>
            <person name="Barry K."/>
            <person name="Miller A.N."/>
            <person name="Grigoriev I.V."/>
            <person name="Debuchy R."/>
            <person name="Gladieux P."/>
            <person name="Hiltunen Thoren M."/>
            <person name="Johannesson H."/>
        </authorList>
    </citation>
    <scope>NUCLEOTIDE SEQUENCE</scope>
    <source>
        <strain evidence="1">CBS 333.67</strain>
    </source>
</reference>
<dbReference type="GeneID" id="87882246"/>
<reference evidence="1" key="2">
    <citation type="submission" date="2023-06" db="EMBL/GenBank/DDBJ databases">
        <authorList>
            <consortium name="Lawrence Berkeley National Laboratory"/>
            <person name="Mondo S.J."/>
            <person name="Hensen N."/>
            <person name="Bonometti L."/>
            <person name="Westerberg I."/>
            <person name="Brannstrom I.O."/>
            <person name="Guillou S."/>
            <person name="Cros-Aarteil S."/>
            <person name="Calhoun S."/>
            <person name="Haridas S."/>
            <person name="Kuo A."/>
            <person name="Pangilinan J."/>
            <person name="Riley R."/>
            <person name="Labutti K."/>
            <person name="Andreopoulos B."/>
            <person name="Lipzen A."/>
            <person name="Chen C."/>
            <person name="Yanf M."/>
            <person name="Daum C."/>
            <person name="Ng V."/>
            <person name="Clum A."/>
            <person name="Steindorff A."/>
            <person name="Ohm R."/>
            <person name="Martin F."/>
            <person name="Silar P."/>
            <person name="Natvig D."/>
            <person name="Lalanne C."/>
            <person name="Gautier V."/>
            <person name="Ament-Velasquez S.L."/>
            <person name="Kruys A."/>
            <person name="Hutchinson M.I."/>
            <person name="Powell A.J."/>
            <person name="Barry K."/>
            <person name="Miller A.N."/>
            <person name="Grigoriev I.V."/>
            <person name="Debuchy R."/>
            <person name="Gladieux P."/>
            <person name="Thoren M.H."/>
            <person name="Johannesson H."/>
        </authorList>
    </citation>
    <scope>NUCLEOTIDE SEQUENCE</scope>
    <source>
        <strain evidence="1">CBS 333.67</strain>
    </source>
</reference>
<keyword evidence="2" id="KW-1185">Reference proteome</keyword>
<protein>
    <submittedName>
        <fullName evidence="1">Uncharacterized protein</fullName>
    </submittedName>
</protein>
<dbReference type="Proteomes" id="UP001273166">
    <property type="component" value="Unassembled WGS sequence"/>
</dbReference>
<dbReference type="RefSeq" id="XP_062718979.1">
    <property type="nucleotide sequence ID" value="XM_062863417.1"/>
</dbReference>
<evidence type="ECO:0000313" key="2">
    <source>
        <dbReference type="Proteomes" id="UP001273166"/>
    </source>
</evidence>
<sequence length="158" mass="17052">MAASWFAGGLHSRGESAAADASLKCSHLLRTHYTCVSLKATEVILWCLLVPSISNSHDWSPYPSPLFLVTIGVLVSDVNQLGFILKDLLRVMCLPPIPFPTSSLFGIWVRLTAKTQAQPEILKDAGSGGYMGLACLRFRADCGNGGNNKHVPLCKPQV</sequence>
<comment type="caution">
    <text evidence="1">The sequence shown here is derived from an EMBL/GenBank/DDBJ whole genome shotgun (WGS) entry which is preliminary data.</text>
</comment>
<organism evidence="1 2">
    <name type="scientific">Chaetomium strumarium</name>
    <dbReference type="NCBI Taxonomy" id="1170767"/>
    <lineage>
        <taxon>Eukaryota</taxon>
        <taxon>Fungi</taxon>
        <taxon>Dikarya</taxon>
        <taxon>Ascomycota</taxon>
        <taxon>Pezizomycotina</taxon>
        <taxon>Sordariomycetes</taxon>
        <taxon>Sordariomycetidae</taxon>
        <taxon>Sordariales</taxon>
        <taxon>Chaetomiaceae</taxon>
        <taxon>Chaetomium</taxon>
    </lineage>
</organism>
<evidence type="ECO:0000313" key="1">
    <source>
        <dbReference type="EMBL" id="KAK3303199.1"/>
    </source>
</evidence>
<proteinExistence type="predicted"/>
<accession>A0AAJ0LZA6</accession>
<dbReference type="AlphaFoldDB" id="A0AAJ0LZA6"/>
<dbReference type="EMBL" id="JAUDZG010000006">
    <property type="protein sequence ID" value="KAK3303199.1"/>
    <property type="molecule type" value="Genomic_DNA"/>
</dbReference>